<keyword evidence="1" id="KW-0472">Membrane</keyword>
<comment type="caution">
    <text evidence="2">The sequence shown here is derived from an EMBL/GenBank/DDBJ whole genome shotgun (WGS) entry which is preliminary data.</text>
</comment>
<accession>A0A9D9BT45</accession>
<evidence type="ECO:0000256" key="1">
    <source>
        <dbReference type="SAM" id="Phobius"/>
    </source>
</evidence>
<reference evidence="2" key="1">
    <citation type="journal article" date="2021" name="Front. Mar. Sci.">
        <title>Genomes of Diverse Isolates of Prochlorococcus High-Light-Adapted Clade II in the Western Pacific Ocean.</title>
        <authorList>
            <person name="Yan W."/>
            <person name="Feng X."/>
            <person name="Zhang W."/>
            <person name="Nawaz M.Z."/>
            <person name="Luo T."/>
            <person name="Zhang R."/>
            <person name="Jiao N."/>
        </authorList>
    </citation>
    <scope>NUCLEOTIDE SEQUENCE</scope>
    <source>
        <strain evidence="2">CUG1433</strain>
    </source>
</reference>
<feature type="transmembrane region" description="Helical" evidence="1">
    <location>
        <begin position="88"/>
        <end position="109"/>
    </location>
</feature>
<dbReference type="Proteomes" id="UP000668060">
    <property type="component" value="Unassembled WGS sequence"/>
</dbReference>
<feature type="transmembrane region" description="Helical" evidence="1">
    <location>
        <begin position="291"/>
        <end position="310"/>
    </location>
</feature>
<gene>
    <name evidence="2" type="ORF">JJ842_07910</name>
</gene>
<evidence type="ECO:0008006" key="4">
    <source>
        <dbReference type="Google" id="ProtNLM"/>
    </source>
</evidence>
<keyword evidence="1" id="KW-0812">Transmembrane</keyword>
<dbReference type="AlphaFoldDB" id="A0A9D9BT45"/>
<feature type="transmembrane region" description="Helical" evidence="1">
    <location>
        <begin position="354"/>
        <end position="373"/>
    </location>
</feature>
<evidence type="ECO:0000313" key="3">
    <source>
        <dbReference type="Proteomes" id="UP000668060"/>
    </source>
</evidence>
<protein>
    <recommendedName>
        <fullName evidence="4">Polysaccharide biosynthesis protein</fullName>
    </recommendedName>
</protein>
<keyword evidence="1" id="KW-1133">Transmembrane helix</keyword>
<feature type="transmembrane region" description="Helical" evidence="1">
    <location>
        <begin position="211"/>
        <end position="229"/>
    </location>
</feature>
<feature type="transmembrane region" description="Helical" evidence="1">
    <location>
        <begin position="27"/>
        <end position="51"/>
    </location>
</feature>
<organism evidence="2 3">
    <name type="scientific">Prochlorococcus marinus CUG1433</name>
    <dbReference type="NCBI Taxonomy" id="2774506"/>
    <lineage>
        <taxon>Bacteria</taxon>
        <taxon>Bacillati</taxon>
        <taxon>Cyanobacteriota</taxon>
        <taxon>Cyanophyceae</taxon>
        <taxon>Synechococcales</taxon>
        <taxon>Prochlorococcaceae</taxon>
        <taxon>Prochlorococcus</taxon>
    </lineage>
</organism>
<feature type="transmembrane region" description="Helical" evidence="1">
    <location>
        <begin position="263"/>
        <end position="285"/>
    </location>
</feature>
<name>A0A9D9BT45_PROMR</name>
<proteinExistence type="predicted"/>
<feature type="transmembrane region" description="Helical" evidence="1">
    <location>
        <begin position="331"/>
        <end position="348"/>
    </location>
</feature>
<evidence type="ECO:0000313" key="2">
    <source>
        <dbReference type="EMBL" id="MBO6971834.1"/>
    </source>
</evidence>
<dbReference type="EMBL" id="JAEPLN010000001">
    <property type="protein sequence ID" value="MBO6971834.1"/>
    <property type="molecule type" value="Genomic_DNA"/>
</dbReference>
<sequence>MVNSFTVLIQFITASLCSIIYPRELGLAAIFISIFGIFYQAAQFEGSYLYLSGKLSYSELLNKSFTTSNILFIFQILISLYFLLSRNFVSLTFFNQFSILCLGYWIVDLTTGKNRILDTKNSELKYQQDIILNLSIYAIIPNLISIFILSYFPFFKFIWLIFSFVLFLKCFLMIFNIYLLAIKNNSSNKILFEFPELRYILAPTIKRAESSSFLIIIGLLLGPTFFGLLQPLIKVAKSSNILTPIIMKLNFLEIDRKIKKKWLFPLLSFNYLLTLISAIFLYPFFPDSLKVDVSILLAVLIFLNFASTNNKTFLWTLNYKVGKSNLIFKRRTLLLSSKIIIFLVFYITNNFINVNNSLIVASLVIFEIIWILFSNNYITNKQIANNV</sequence>
<feature type="transmembrane region" description="Helical" evidence="1">
    <location>
        <begin position="63"/>
        <end position="82"/>
    </location>
</feature>
<feature type="transmembrane region" description="Helical" evidence="1">
    <location>
        <begin position="158"/>
        <end position="181"/>
    </location>
</feature>
<feature type="transmembrane region" description="Helical" evidence="1">
    <location>
        <begin position="130"/>
        <end position="152"/>
    </location>
</feature>